<name>A0A2T4CCQ2_TRILO</name>
<gene>
    <name evidence="2" type="ORF">M440DRAFT_1165986</name>
</gene>
<sequence>MPVKSSKHQLPFCTSQLAECCTASTHTLACILAHTTYLVPSLDPVPCSRAKDSAATATERWHLSEVHTCLVHASYRIPAWSITNLLTSFLGQTSSPSSRLVVLPPNAEKPTIDPNSHQSPAHVWSMAILPQSGQQQSFPFTSHAPHSRILSSLPSKDPKVR</sequence>
<dbReference type="EMBL" id="KZ679128">
    <property type="protein sequence ID" value="PTB79302.1"/>
    <property type="molecule type" value="Genomic_DNA"/>
</dbReference>
<protein>
    <submittedName>
        <fullName evidence="2">Uncharacterized protein</fullName>
    </submittedName>
</protein>
<organism evidence="2 3">
    <name type="scientific">Trichoderma longibrachiatum ATCC 18648</name>
    <dbReference type="NCBI Taxonomy" id="983965"/>
    <lineage>
        <taxon>Eukaryota</taxon>
        <taxon>Fungi</taxon>
        <taxon>Dikarya</taxon>
        <taxon>Ascomycota</taxon>
        <taxon>Pezizomycotina</taxon>
        <taxon>Sordariomycetes</taxon>
        <taxon>Hypocreomycetidae</taxon>
        <taxon>Hypocreales</taxon>
        <taxon>Hypocreaceae</taxon>
        <taxon>Trichoderma</taxon>
    </lineage>
</organism>
<dbReference type="Proteomes" id="UP000240760">
    <property type="component" value="Unassembled WGS sequence"/>
</dbReference>
<keyword evidence="3" id="KW-1185">Reference proteome</keyword>
<evidence type="ECO:0000313" key="3">
    <source>
        <dbReference type="Proteomes" id="UP000240760"/>
    </source>
</evidence>
<reference evidence="2 3" key="1">
    <citation type="submission" date="2016-07" db="EMBL/GenBank/DDBJ databases">
        <title>Multiple horizontal gene transfer events from other fungi enriched the ability of initially mycotrophic Trichoderma (Ascomycota) to feed on dead plant biomass.</title>
        <authorList>
            <consortium name="DOE Joint Genome Institute"/>
            <person name="Aerts A."/>
            <person name="Atanasova L."/>
            <person name="Chenthamara K."/>
            <person name="Zhang J."/>
            <person name="Grujic M."/>
            <person name="Henrissat B."/>
            <person name="Kuo A."/>
            <person name="Salamov A."/>
            <person name="Lipzen A."/>
            <person name="Labutti K."/>
            <person name="Barry K."/>
            <person name="Miao Y."/>
            <person name="Rahimi M.J."/>
            <person name="Shen Q."/>
            <person name="Grigoriev I.V."/>
            <person name="Kubicek C.P."/>
            <person name="Druzhinina I.S."/>
        </authorList>
    </citation>
    <scope>NUCLEOTIDE SEQUENCE [LARGE SCALE GENOMIC DNA]</scope>
    <source>
        <strain evidence="2 3">ATCC 18648</strain>
    </source>
</reference>
<accession>A0A2T4CCQ2</accession>
<evidence type="ECO:0000313" key="2">
    <source>
        <dbReference type="EMBL" id="PTB79302.1"/>
    </source>
</evidence>
<feature type="region of interest" description="Disordered" evidence="1">
    <location>
        <begin position="134"/>
        <end position="161"/>
    </location>
</feature>
<proteinExistence type="predicted"/>
<evidence type="ECO:0000256" key="1">
    <source>
        <dbReference type="SAM" id="MobiDB-lite"/>
    </source>
</evidence>
<dbReference type="AlphaFoldDB" id="A0A2T4CCQ2"/>